<keyword evidence="1" id="KW-0812">Transmembrane</keyword>
<sequence>MERRKIICDKIHGVLDYGVVIIFAAAPSEIGIVGMSAVLCYALAATQLAMTLFSDMPLAARKLIPMRVHGFIEIAVSLALIAVGWIFPGLFASGQLFFTLMGAIVFCVWISSDFSDQQFAARA</sequence>
<dbReference type="RefSeq" id="WP_379954040.1">
    <property type="nucleotide sequence ID" value="NZ_JAUYVI010000001.1"/>
</dbReference>
<evidence type="ECO:0000256" key="1">
    <source>
        <dbReference type="SAM" id="Phobius"/>
    </source>
</evidence>
<name>A0ABU0YFZ4_9PROT</name>
<feature type="transmembrane region" description="Helical" evidence="1">
    <location>
        <begin position="66"/>
        <end position="87"/>
    </location>
</feature>
<dbReference type="EMBL" id="JAUYVI010000001">
    <property type="protein sequence ID" value="MDQ7246650.1"/>
    <property type="molecule type" value="Genomic_DNA"/>
</dbReference>
<keyword evidence="1" id="KW-0472">Membrane</keyword>
<evidence type="ECO:0000313" key="2">
    <source>
        <dbReference type="EMBL" id="MDQ7246650.1"/>
    </source>
</evidence>
<proteinExistence type="predicted"/>
<keyword evidence="1" id="KW-1133">Transmembrane helix</keyword>
<comment type="caution">
    <text evidence="2">The sequence shown here is derived from an EMBL/GenBank/DDBJ whole genome shotgun (WGS) entry which is preliminary data.</text>
</comment>
<organism evidence="2 3">
    <name type="scientific">Dongia sedimenti</name>
    <dbReference type="NCBI Taxonomy" id="3064282"/>
    <lineage>
        <taxon>Bacteria</taxon>
        <taxon>Pseudomonadati</taxon>
        <taxon>Pseudomonadota</taxon>
        <taxon>Alphaproteobacteria</taxon>
        <taxon>Rhodospirillales</taxon>
        <taxon>Dongiaceae</taxon>
        <taxon>Dongia</taxon>
    </lineage>
</organism>
<protein>
    <submittedName>
        <fullName evidence="2">Uncharacterized protein</fullName>
    </submittedName>
</protein>
<keyword evidence="3" id="KW-1185">Reference proteome</keyword>
<gene>
    <name evidence="2" type="ORF">Q8A70_03190</name>
</gene>
<dbReference type="Proteomes" id="UP001230156">
    <property type="component" value="Unassembled WGS sequence"/>
</dbReference>
<accession>A0ABU0YFZ4</accession>
<evidence type="ECO:0000313" key="3">
    <source>
        <dbReference type="Proteomes" id="UP001230156"/>
    </source>
</evidence>
<reference evidence="3" key="1">
    <citation type="submission" date="2023-08" db="EMBL/GenBank/DDBJ databases">
        <title>Rhodospirillaceae gen. nov., a novel taxon isolated from the Yangtze River Yuezi River estuary sludge.</title>
        <authorList>
            <person name="Ruan L."/>
        </authorList>
    </citation>
    <scope>NUCLEOTIDE SEQUENCE [LARGE SCALE GENOMIC DNA]</scope>
    <source>
        <strain evidence="3">R-7</strain>
    </source>
</reference>
<feature type="transmembrane region" description="Helical" evidence="1">
    <location>
        <begin position="93"/>
        <end position="112"/>
    </location>
</feature>